<keyword evidence="2" id="KW-0812">Transmembrane</keyword>
<feature type="compositionally biased region" description="Basic and acidic residues" evidence="1">
    <location>
        <begin position="211"/>
        <end position="230"/>
    </location>
</feature>
<feature type="transmembrane region" description="Helical" evidence="2">
    <location>
        <begin position="144"/>
        <end position="164"/>
    </location>
</feature>
<dbReference type="Proteomes" id="UP001596174">
    <property type="component" value="Unassembled WGS sequence"/>
</dbReference>
<dbReference type="EMBL" id="JBHSQJ010000034">
    <property type="protein sequence ID" value="MFC5907520.1"/>
    <property type="molecule type" value="Genomic_DNA"/>
</dbReference>
<sequence>MTRIDAAREAAAHYTDEAWQKVAPRVGSAVEHARLAAQSTVDGRVVPLWEQAKATVPTAAQDAVSRATERGKAAAVQARLAAAEAALQARDRAVPVLSQAAQEVHDRGAAALPVLRGQISLSEIEALAEAHRKATRKGRWGKRLVFLTLLGAAVGGGVAAWKWWDKQAHPDWLVEPPTTPLPIDEAAVGGSSASASVHDTVNGSLPLDPEVEAKESEDAADAKDQADKED</sequence>
<evidence type="ECO:0000313" key="4">
    <source>
        <dbReference type="Proteomes" id="UP001596174"/>
    </source>
</evidence>
<keyword evidence="2" id="KW-1133">Transmembrane helix</keyword>
<proteinExistence type="predicted"/>
<gene>
    <name evidence="3" type="ORF">ACFP3V_09835</name>
</gene>
<accession>A0ABW1FYE4</accession>
<evidence type="ECO:0000256" key="1">
    <source>
        <dbReference type="SAM" id="MobiDB-lite"/>
    </source>
</evidence>
<evidence type="ECO:0000313" key="3">
    <source>
        <dbReference type="EMBL" id="MFC5907520.1"/>
    </source>
</evidence>
<evidence type="ECO:0000256" key="2">
    <source>
        <dbReference type="SAM" id="Phobius"/>
    </source>
</evidence>
<keyword evidence="2" id="KW-0472">Membrane</keyword>
<dbReference type="Pfam" id="PF17258">
    <property type="entry name" value="DUF5324"/>
    <property type="match status" value="1"/>
</dbReference>
<dbReference type="InterPro" id="IPR035214">
    <property type="entry name" value="DUF5324"/>
</dbReference>
<dbReference type="RefSeq" id="WP_380582022.1">
    <property type="nucleotide sequence ID" value="NZ_JBHSQJ010000034.1"/>
</dbReference>
<comment type="caution">
    <text evidence="3">The sequence shown here is derived from an EMBL/GenBank/DDBJ whole genome shotgun (WGS) entry which is preliminary data.</text>
</comment>
<organism evidence="3 4">
    <name type="scientific">Streptacidiphilus monticola</name>
    <dbReference type="NCBI Taxonomy" id="2161674"/>
    <lineage>
        <taxon>Bacteria</taxon>
        <taxon>Bacillati</taxon>
        <taxon>Actinomycetota</taxon>
        <taxon>Actinomycetes</taxon>
        <taxon>Kitasatosporales</taxon>
        <taxon>Streptomycetaceae</taxon>
        <taxon>Streptacidiphilus</taxon>
    </lineage>
</organism>
<reference evidence="4" key="1">
    <citation type="journal article" date="2019" name="Int. J. Syst. Evol. Microbiol.">
        <title>The Global Catalogue of Microorganisms (GCM) 10K type strain sequencing project: providing services to taxonomists for standard genome sequencing and annotation.</title>
        <authorList>
            <consortium name="The Broad Institute Genomics Platform"/>
            <consortium name="The Broad Institute Genome Sequencing Center for Infectious Disease"/>
            <person name="Wu L."/>
            <person name="Ma J."/>
        </authorList>
    </citation>
    <scope>NUCLEOTIDE SEQUENCE [LARGE SCALE GENOMIC DNA]</scope>
    <source>
        <strain evidence="4">JCM 4816</strain>
    </source>
</reference>
<keyword evidence="4" id="KW-1185">Reference proteome</keyword>
<feature type="region of interest" description="Disordered" evidence="1">
    <location>
        <begin position="183"/>
        <end position="230"/>
    </location>
</feature>
<protein>
    <submittedName>
        <fullName evidence="3">DUF5324 family protein</fullName>
    </submittedName>
</protein>
<feature type="compositionally biased region" description="Low complexity" evidence="1">
    <location>
        <begin position="186"/>
        <end position="197"/>
    </location>
</feature>
<name>A0ABW1FYE4_9ACTN</name>